<dbReference type="InterPro" id="IPR011453">
    <property type="entry name" value="DUF1559"/>
</dbReference>
<organism evidence="3 4">
    <name type="scientific">Botrimarina mediterranea</name>
    <dbReference type="NCBI Taxonomy" id="2528022"/>
    <lineage>
        <taxon>Bacteria</taxon>
        <taxon>Pseudomonadati</taxon>
        <taxon>Planctomycetota</taxon>
        <taxon>Planctomycetia</taxon>
        <taxon>Pirellulales</taxon>
        <taxon>Lacipirellulaceae</taxon>
        <taxon>Botrimarina</taxon>
    </lineage>
</organism>
<dbReference type="RefSeq" id="WP_197529812.1">
    <property type="nucleotide sequence ID" value="NZ_CP036349.1"/>
</dbReference>
<dbReference type="PANTHER" id="PTHR30093">
    <property type="entry name" value="GENERAL SECRETION PATHWAY PROTEIN G"/>
    <property type="match status" value="1"/>
</dbReference>
<feature type="domain" description="DUF1559" evidence="2">
    <location>
        <begin position="35"/>
        <end position="127"/>
    </location>
</feature>
<keyword evidence="1" id="KW-0472">Membrane</keyword>
<evidence type="ECO:0000256" key="1">
    <source>
        <dbReference type="SAM" id="Phobius"/>
    </source>
</evidence>
<dbReference type="Pfam" id="PF07596">
    <property type="entry name" value="SBP_bac_10"/>
    <property type="match status" value="1"/>
</dbReference>
<evidence type="ECO:0000313" key="3">
    <source>
        <dbReference type="EMBL" id="QDV73349.1"/>
    </source>
</evidence>
<accession>A0A518K6D1</accession>
<keyword evidence="1" id="KW-0812">Transmembrane</keyword>
<keyword evidence="4" id="KW-1185">Reference proteome</keyword>
<dbReference type="PANTHER" id="PTHR30093:SF2">
    <property type="entry name" value="TYPE II SECRETION SYSTEM PROTEIN H"/>
    <property type="match status" value="1"/>
</dbReference>
<dbReference type="InterPro" id="IPR045584">
    <property type="entry name" value="Pilin-like"/>
</dbReference>
<gene>
    <name evidence="3" type="ORF">Spa11_15450</name>
</gene>
<name>A0A518K6D1_9BACT</name>
<evidence type="ECO:0000313" key="4">
    <source>
        <dbReference type="Proteomes" id="UP000316426"/>
    </source>
</evidence>
<sequence length="238" mass="26482">MLRNRNALTIVEGLVVVAIIFLLIIFLSPFYRGGAREAARHNLCQNNLKQISLALRNYHDVHGHFPPAYTVDSEGKRLHSWRTLILPYMEETQLAESIDLTKPWDDPANAKARDTSISCYDCLASDTEPGFTTYLALVGDNRAFAGEKPRSLDDFDDGAAKTILIIEVDQKRAVHWMSPYDFEEADGLPFGKETKGAHPNVNLATFADGHASSIHRDVDPEVLRGMLKIAGGDKSEED</sequence>
<protein>
    <recommendedName>
        <fullName evidence="2">DUF1559 domain-containing protein</fullName>
    </recommendedName>
</protein>
<feature type="transmembrane region" description="Helical" evidence="1">
    <location>
        <begin position="7"/>
        <end position="31"/>
    </location>
</feature>
<dbReference type="Proteomes" id="UP000316426">
    <property type="component" value="Chromosome"/>
</dbReference>
<reference evidence="3 4" key="1">
    <citation type="submission" date="2019-02" db="EMBL/GenBank/DDBJ databases">
        <title>Deep-cultivation of Planctomycetes and their phenomic and genomic characterization uncovers novel biology.</title>
        <authorList>
            <person name="Wiegand S."/>
            <person name="Jogler M."/>
            <person name="Boedeker C."/>
            <person name="Pinto D."/>
            <person name="Vollmers J."/>
            <person name="Rivas-Marin E."/>
            <person name="Kohn T."/>
            <person name="Peeters S.H."/>
            <person name="Heuer A."/>
            <person name="Rast P."/>
            <person name="Oberbeckmann S."/>
            <person name="Bunk B."/>
            <person name="Jeske O."/>
            <person name="Meyerdierks A."/>
            <person name="Storesund J.E."/>
            <person name="Kallscheuer N."/>
            <person name="Luecker S."/>
            <person name="Lage O.M."/>
            <person name="Pohl T."/>
            <person name="Merkel B.J."/>
            <person name="Hornburger P."/>
            <person name="Mueller R.-W."/>
            <person name="Bruemmer F."/>
            <person name="Labrenz M."/>
            <person name="Spormann A.M."/>
            <person name="Op den Camp H."/>
            <person name="Overmann J."/>
            <person name="Amann R."/>
            <person name="Jetten M.S.M."/>
            <person name="Mascher T."/>
            <person name="Medema M.H."/>
            <person name="Devos D.P."/>
            <person name="Kaster A.-K."/>
            <person name="Ovreas L."/>
            <person name="Rohde M."/>
            <person name="Galperin M.Y."/>
            <person name="Jogler C."/>
        </authorList>
    </citation>
    <scope>NUCLEOTIDE SEQUENCE [LARGE SCALE GENOMIC DNA]</scope>
    <source>
        <strain evidence="3 4">Spa11</strain>
    </source>
</reference>
<keyword evidence="1" id="KW-1133">Transmembrane helix</keyword>
<evidence type="ECO:0000259" key="2">
    <source>
        <dbReference type="Pfam" id="PF07596"/>
    </source>
</evidence>
<proteinExistence type="predicted"/>
<dbReference type="AlphaFoldDB" id="A0A518K6D1"/>
<dbReference type="SUPFAM" id="SSF54523">
    <property type="entry name" value="Pili subunits"/>
    <property type="match status" value="1"/>
</dbReference>
<dbReference type="KEGG" id="bmei:Spa11_15450"/>
<dbReference type="EMBL" id="CP036349">
    <property type="protein sequence ID" value="QDV73349.1"/>
    <property type="molecule type" value="Genomic_DNA"/>
</dbReference>